<evidence type="ECO:0000256" key="2">
    <source>
        <dbReference type="SAM" id="SignalP"/>
    </source>
</evidence>
<evidence type="ECO:0000259" key="3">
    <source>
        <dbReference type="Pfam" id="PF00144"/>
    </source>
</evidence>
<sequence>MRKILSVLFSLCLLIFTVNPTNAASMETPSGIVFDNLEKEIDSYVEEYINQSSPGAAVAIVKDGEIIFSKGYGYANVSKKEEIDPAKTVFEYGSISKLFVWTSIMQLVEQGKIELNRDIKTYLPQEFSNQLNYEKTITIYDLMHHTAGFEEYPFDLIYTSKEEVVPLKELLVNGQPKQIYDPGSTIAYSNYATAIAGYIVEEISGSEFSEYERDNIFKKANMMKTSGHPVLEDYPELEQDKATGYIKVKEEFIEAGWSYVPLYPAGSVNGTLHDLANFAIALMPNNKDNSPLFKTRETLDNMLSQSGTPHTEILSNAHGFWEYDGQVRGVGHGGNTLAFSSNMVIAPEENFGVIVLTNAAGEMDLCYGLVDLLMGKRDKQIPVSVTEIQLPSAKEIEGSYVSARNSESSYVEGFLGFMTMAKVKAVSENEIKVTSMGMEGSYVQTSPYLYEVVGKSLIGDKLYFEIVDGELKRISTGQIADYLPLKWDRQLIWYYISIGILGLSLLYFIIGLIVSGVSWLRNRKKNLSGLIKTERKWHSAIILVGAMFIINNLFLIVRTFSGMSIKIDVIKWHIICNWALLAGAIICMLISFLYTKRAPLQRKQKSIRLSTWVILVLLVIVLINWNFFNIIA</sequence>
<dbReference type="RefSeq" id="WP_097073304.1">
    <property type="nucleotide sequence ID" value="NZ_OBMQ01000005.1"/>
</dbReference>
<feature type="transmembrane region" description="Helical" evidence="1">
    <location>
        <begin position="572"/>
        <end position="595"/>
    </location>
</feature>
<keyword evidence="1" id="KW-0812">Transmembrane</keyword>
<dbReference type="Pfam" id="PF00144">
    <property type="entry name" value="Beta-lactamase"/>
    <property type="match status" value="1"/>
</dbReference>
<reference evidence="5" key="1">
    <citation type="submission" date="2017-08" db="EMBL/GenBank/DDBJ databases">
        <authorList>
            <person name="Varghese N."/>
            <person name="Submissions S."/>
        </authorList>
    </citation>
    <scope>NUCLEOTIDE SEQUENCE [LARGE SCALE GENOMIC DNA]</scope>
    <source>
        <strain evidence="5">JC22</strain>
    </source>
</reference>
<dbReference type="InterPro" id="IPR012338">
    <property type="entry name" value="Beta-lactam/transpept-like"/>
</dbReference>
<dbReference type="AlphaFoldDB" id="A0A285SKR9"/>
<protein>
    <submittedName>
        <fullName evidence="4">CubicO group peptidase (Beta-lactamase class C family)</fullName>
    </submittedName>
</protein>
<keyword evidence="1" id="KW-1133">Transmembrane helix</keyword>
<dbReference type="Gene3D" id="3.40.710.10">
    <property type="entry name" value="DD-peptidase/beta-lactamase superfamily"/>
    <property type="match status" value="1"/>
</dbReference>
<feature type="chain" id="PRO_5012605936" evidence="2">
    <location>
        <begin position="24"/>
        <end position="632"/>
    </location>
</feature>
<dbReference type="EMBL" id="OBMQ01000005">
    <property type="protein sequence ID" value="SOC08179.1"/>
    <property type="molecule type" value="Genomic_DNA"/>
</dbReference>
<keyword evidence="1" id="KW-0472">Membrane</keyword>
<accession>A0A285SKR9</accession>
<evidence type="ECO:0000313" key="4">
    <source>
        <dbReference type="EMBL" id="SOC08179.1"/>
    </source>
</evidence>
<proteinExistence type="predicted"/>
<name>A0A285SKR9_9BACL</name>
<dbReference type="InterPro" id="IPR050491">
    <property type="entry name" value="AmpC-like"/>
</dbReference>
<feature type="transmembrane region" description="Helical" evidence="1">
    <location>
        <begin position="540"/>
        <end position="560"/>
    </location>
</feature>
<evidence type="ECO:0000313" key="5">
    <source>
        <dbReference type="Proteomes" id="UP000219636"/>
    </source>
</evidence>
<dbReference type="Proteomes" id="UP000219636">
    <property type="component" value="Unassembled WGS sequence"/>
</dbReference>
<feature type="transmembrane region" description="Helical" evidence="1">
    <location>
        <begin position="492"/>
        <end position="520"/>
    </location>
</feature>
<dbReference type="PANTHER" id="PTHR46825">
    <property type="entry name" value="D-ALANYL-D-ALANINE-CARBOXYPEPTIDASE/ENDOPEPTIDASE AMPH"/>
    <property type="match status" value="1"/>
</dbReference>
<organism evidence="4 5">
    <name type="scientific">Ureibacillus xyleni</name>
    <dbReference type="NCBI Taxonomy" id="614648"/>
    <lineage>
        <taxon>Bacteria</taxon>
        <taxon>Bacillati</taxon>
        <taxon>Bacillota</taxon>
        <taxon>Bacilli</taxon>
        <taxon>Bacillales</taxon>
        <taxon>Caryophanaceae</taxon>
        <taxon>Ureibacillus</taxon>
    </lineage>
</organism>
<evidence type="ECO:0000256" key="1">
    <source>
        <dbReference type="SAM" id="Phobius"/>
    </source>
</evidence>
<feature type="signal peptide" evidence="2">
    <location>
        <begin position="1"/>
        <end position="23"/>
    </location>
</feature>
<feature type="domain" description="Beta-lactamase-related" evidence="3">
    <location>
        <begin position="42"/>
        <end position="362"/>
    </location>
</feature>
<gene>
    <name evidence="4" type="ORF">SAMN05880501_10534</name>
</gene>
<dbReference type="SUPFAM" id="SSF56601">
    <property type="entry name" value="beta-lactamase/transpeptidase-like"/>
    <property type="match status" value="1"/>
</dbReference>
<keyword evidence="2" id="KW-0732">Signal</keyword>
<dbReference type="OrthoDB" id="846150at2"/>
<dbReference type="InterPro" id="IPR001466">
    <property type="entry name" value="Beta-lactam-related"/>
</dbReference>
<dbReference type="PANTHER" id="PTHR46825:SF9">
    <property type="entry name" value="BETA-LACTAMASE-RELATED DOMAIN-CONTAINING PROTEIN"/>
    <property type="match status" value="1"/>
</dbReference>
<feature type="transmembrane region" description="Helical" evidence="1">
    <location>
        <begin position="607"/>
        <end position="628"/>
    </location>
</feature>
<keyword evidence="5" id="KW-1185">Reference proteome</keyword>